<feature type="transmembrane region" description="Helical" evidence="2">
    <location>
        <begin position="237"/>
        <end position="254"/>
    </location>
</feature>
<keyword evidence="2" id="KW-0812">Transmembrane</keyword>
<evidence type="ECO:0000256" key="1">
    <source>
        <dbReference type="SAM" id="MobiDB-lite"/>
    </source>
</evidence>
<feature type="transmembrane region" description="Helical" evidence="2">
    <location>
        <begin position="47"/>
        <end position="66"/>
    </location>
</feature>
<comment type="caution">
    <text evidence="3">The sequence shown here is derived from an EMBL/GenBank/DDBJ whole genome shotgun (WGS) entry which is preliminary data.</text>
</comment>
<keyword evidence="2" id="KW-0472">Membrane</keyword>
<evidence type="ECO:0000256" key="2">
    <source>
        <dbReference type="SAM" id="Phobius"/>
    </source>
</evidence>
<keyword evidence="2" id="KW-1133">Transmembrane helix</keyword>
<evidence type="ECO:0000313" key="4">
    <source>
        <dbReference type="Proteomes" id="UP001501470"/>
    </source>
</evidence>
<keyword evidence="4" id="KW-1185">Reference proteome</keyword>
<dbReference type="InterPro" id="IPR025495">
    <property type="entry name" value="DUF4386"/>
</dbReference>
<feature type="transmembrane region" description="Helical" evidence="2">
    <location>
        <begin position="203"/>
        <end position="225"/>
    </location>
</feature>
<feature type="transmembrane region" description="Helical" evidence="2">
    <location>
        <begin position="119"/>
        <end position="139"/>
    </location>
</feature>
<protein>
    <recommendedName>
        <fullName evidence="5">DUF4386 domain-containing protein</fullName>
    </recommendedName>
</protein>
<reference evidence="3 4" key="1">
    <citation type="journal article" date="2019" name="Int. J. Syst. Evol. Microbiol.">
        <title>The Global Catalogue of Microorganisms (GCM) 10K type strain sequencing project: providing services to taxonomists for standard genome sequencing and annotation.</title>
        <authorList>
            <consortium name="The Broad Institute Genomics Platform"/>
            <consortium name="The Broad Institute Genome Sequencing Center for Infectious Disease"/>
            <person name="Wu L."/>
            <person name="Ma J."/>
        </authorList>
    </citation>
    <scope>NUCLEOTIDE SEQUENCE [LARGE SCALE GENOMIC DNA]</scope>
    <source>
        <strain evidence="3 4">JCM 15933</strain>
    </source>
</reference>
<organism evidence="3 4">
    <name type="scientific">Dactylosporangium maewongense</name>
    <dbReference type="NCBI Taxonomy" id="634393"/>
    <lineage>
        <taxon>Bacteria</taxon>
        <taxon>Bacillati</taxon>
        <taxon>Actinomycetota</taxon>
        <taxon>Actinomycetes</taxon>
        <taxon>Micromonosporales</taxon>
        <taxon>Micromonosporaceae</taxon>
        <taxon>Dactylosporangium</taxon>
    </lineage>
</organism>
<feature type="region of interest" description="Disordered" evidence="1">
    <location>
        <begin position="1"/>
        <end position="21"/>
    </location>
</feature>
<proteinExistence type="predicted"/>
<dbReference type="Proteomes" id="UP001501470">
    <property type="component" value="Unassembled WGS sequence"/>
</dbReference>
<dbReference type="EMBL" id="BAAAQD010000004">
    <property type="protein sequence ID" value="GAA1512327.1"/>
    <property type="molecule type" value="Genomic_DNA"/>
</dbReference>
<sequence>MGAARTPPLDRRDPRARTDTLSGMTDTVETTETIWPVDTAQRRAARVIGALYLVLMAAGVFAQIYVPGTFPGADDTAQRFLDHERLLRVGAAVDLLCDVGDAALAVAYFVLLRKVSWPLAALGAFWRLAQVAVLAAYTLTNTVVLQLVSGADEVRALDPDQAAALAWVATSAHTVGYSIGLVFLGLGSTVFAYLLYRSRYVPRWLAGLGVVASALLATGSLVTIAFPEATAVVNPALYAPMFVFEMTTGVLLLVRGVR</sequence>
<dbReference type="Pfam" id="PF14329">
    <property type="entry name" value="DUF4386"/>
    <property type="match status" value="1"/>
</dbReference>
<gene>
    <name evidence="3" type="ORF">GCM10009827_028230</name>
</gene>
<feature type="transmembrane region" description="Helical" evidence="2">
    <location>
        <begin position="175"/>
        <end position="196"/>
    </location>
</feature>
<feature type="transmembrane region" description="Helical" evidence="2">
    <location>
        <begin position="86"/>
        <end position="112"/>
    </location>
</feature>
<evidence type="ECO:0008006" key="5">
    <source>
        <dbReference type="Google" id="ProtNLM"/>
    </source>
</evidence>
<feature type="compositionally biased region" description="Basic and acidic residues" evidence="1">
    <location>
        <begin position="8"/>
        <end position="18"/>
    </location>
</feature>
<name>A0ABN2A6B9_9ACTN</name>
<accession>A0ABN2A6B9</accession>
<evidence type="ECO:0000313" key="3">
    <source>
        <dbReference type="EMBL" id="GAA1512327.1"/>
    </source>
</evidence>